<feature type="transmembrane region" description="Helical" evidence="6">
    <location>
        <begin position="146"/>
        <end position="171"/>
    </location>
</feature>
<dbReference type="InterPro" id="IPR001123">
    <property type="entry name" value="LeuE-type"/>
</dbReference>
<evidence type="ECO:0000313" key="7">
    <source>
        <dbReference type="EMBL" id="MFL9923340.1"/>
    </source>
</evidence>
<evidence type="ECO:0000313" key="8">
    <source>
        <dbReference type="Proteomes" id="UP001629246"/>
    </source>
</evidence>
<sequence length="205" mass="21827">MIDWSAVIAVFSVYITGVMIPGPNFVAVVHKAASSSRASALALVGGIVVVNLFWASCAILGVGMVFAAFPWLALFVKFAGAAYLMWFGARLIWLARNKRQSAAPLLSGEGLRRSFVQGFLTNIANPKSVAFFAAVFASAAPAHVAWPTFCAMIAVVALVAGSWYCGVALAMSHGSVASRYRRCAVWIDRICGGIILTLGLRQLIR</sequence>
<dbReference type="EMBL" id="JAQQFM010000002">
    <property type="protein sequence ID" value="MFL9923340.1"/>
    <property type="molecule type" value="Genomic_DNA"/>
</dbReference>
<dbReference type="RefSeq" id="WP_408154911.1">
    <property type="nucleotide sequence ID" value="NZ_JAQQFM010000002.1"/>
</dbReference>
<reference evidence="7 8" key="1">
    <citation type="journal article" date="2024" name="Chem. Sci.">
        <title>Discovery of megapolipeptins by genome mining of a Burkholderiales bacteria collection.</title>
        <authorList>
            <person name="Paulo B.S."/>
            <person name="Recchia M.J.J."/>
            <person name="Lee S."/>
            <person name="Fergusson C.H."/>
            <person name="Romanowski S.B."/>
            <person name="Hernandez A."/>
            <person name="Krull N."/>
            <person name="Liu D.Y."/>
            <person name="Cavanagh H."/>
            <person name="Bos A."/>
            <person name="Gray C.A."/>
            <person name="Murphy B.T."/>
            <person name="Linington R.G."/>
            <person name="Eustaquio A.S."/>
        </authorList>
    </citation>
    <scope>NUCLEOTIDE SEQUENCE [LARGE SCALE GENOMIC DNA]</scope>
    <source>
        <strain evidence="7 8">RL21-008-BIB-A</strain>
    </source>
</reference>
<feature type="transmembrane region" description="Helical" evidence="6">
    <location>
        <begin position="41"/>
        <end position="69"/>
    </location>
</feature>
<evidence type="ECO:0000256" key="1">
    <source>
        <dbReference type="ARBA" id="ARBA00004651"/>
    </source>
</evidence>
<dbReference type="Proteomes" id="UP001629246">
    <property type="component" value="Unassembled WGS sequence"/>
</dbReference>
<keyword evidence="8" id="KW-1185">Reference proteome</keyword>
<dbReference type="Pfam" id="PF01810">
    <property type="entry name" value="LysE"/>
    <property type="match status" value="1"/>
</dbReference>
<evidence type="ECO:0000256" key="6">
    <source>
        <dbReference type="SAM" id="Phobius"/>
    </source>
</evidence>
<name>A0ABW9A5Y2_9BURK</name>
<dbReference type="PANTHER" id="PTHR30086">
    <property type="entry name" value="ARGININE EXPORTER PROTEIN ARGO"/>
    <property type="match status" value="1"/>
</dbReference>
<evidence type="ECO:0000256" key="3">
    <source>
        <dbReference type="ARBA" id="ARBA00022692"/>
    </source>
</evidence>
<keyword evidence="4 6" id="KW-1133">Transmembrane helix</keyword>
<evidence type="ECO:0000256" key="4">
    <source>
        <dbReference type="ARBA" id="ARBA00022989"/>
    </source>
</evidence>
<proteinExistence type="predicted"/>
<organism evidence="7 8">
    <name type="scientific">Herbaspirillum lusitanum</name>
    <dbReference type="NCBI Taxonomy" id="213312"/>
    <lineage>
        <taxon>Bacteria</taxon>
        <taxon>Pseudomonadati</taxon>
        <taxon>Pseudomonadota</taxon>
        <taxon>Betaproteobacteria</taxon>
        <taxon>Burkholderiales</taxon>
        <taxon>Oxalobacteraceae</taxon>
        <taxon>Herbaspirillum</taxon>
    </lineage>
</organism>
<accession>A0ABW9A5Y2</accession>
<keyword evidence="2" id="KW-1003">Cell membrane</keyword>
<keyword evidence="3 6" id="KW-0812">Transmembrane</keyword>
<keyword evidence="5 6" id="KW-0472">Membrane</keyword>
<feature type="transmembrane region" description="Helical" evidence="6">
    <location>
        <begin position="183"/>
        <end position="204"/>
    </location>
</feature>
<feature type="transmembrane region" description="Helical" evidence="6">
    <location>
        <begin position="6"/>
        <end position="29"/>
    </location>
</feature>
<evidence type="ECO:0000256" key="5">
    <source>
        <dbReference type="ARBA" id="ARBA00023136"/>
    </source>
</evidence>
<protein>
    <submittedName>
        <fullName evidence="7">LysE family translocator</fullName>
    </submittedName>
</protein>
<comment type="caution">
    <text evidence="7">The sequence shown here is derived from an EMBL/GenBank/DDBJ whole genome shotgun (WGS) entry which is preliminary data.</text>
</comment>
<evidence type="ECO:0000256" key="2">
    <source>
        <dbReference type="ARBA" id="ARBA00022475"/>
    </source>
</evidence>
<dbReference type="PANTHER" id="PTHR30086:SF19">
    <property type="entry name" value="THREONINE EFFLUX PROTEIN"/>
    <property type="match status" value="1"/>
</dbReference>
<gene>
    <name evidence="7" type="ORF">PQR62_03620</name>
</gene>
<feature type="transmembrane region" description="Helical" evidence="6">
    <location>
        <begin position="115"/>
        <end position="140"/>
    </location>
</feature>
<comment type="subcellular location">
    <subcellularLocation>
        <location evidence="1">Cell membrane</location>
        <topology evidence="1">Multi-pass membrane protein</topology>
    </subcellularLocation>
</comment>
<feature type="transmembrane region" description="Helical" evidence="6">
    <location>
        <begin position="75"/>
        <end position="94"/>
    </location>
</feature>